<keyword evidence="2" id="KW-1185">Reference proteome</keyword>
<reference evidence="1 2" key="1">
    <citation type="submission" date="2018-03" db="EMBL/GenBank/DDBJ databases">
        <title>Genomic Encyclopedia of Archaeal and Bacterial Type Strains, Phase II (KMG-II): from individual species to whole genera.</title>
        <authorList>
            <person name="Goeker M."/>
        </authorList>
    </citation>
    <scope>NUCLEOTIDE SEQUENCE [LARGE SCALE GENOMIC DNA]</scope>
    <source>
        <strain evidence="1 2">DSM 27929</strain>
    </source>
</reference>
<name>A0A2T0WQ20_9BACT</name>
<gene>
    <name evidence="1" type="ORF">CLW00_104275</name>
</gene>
<evidence type="ECO:0000313" key="1">
    <source>
        <dbReference type="EMBL" id="PRY88624.1"/>
    </source>
</evidence>
<dbReference type="EMBL" id="PVTR01000004">
    <property type="protein sequence ID" value="PRY88624.1"/>
    <property type="molecule type" value="Genomic_DNA"/>
</dbReference>
<sequence>MNPTSGLNTLKTVAVMDAPQNTIKFMRIGIRVK</sequence>
<organism evidence="1 2">
    <name type="scientific">Mongoliibacter ruber</name>
    <dbReference type="NCBI Taxonomy" id="1750599"/>
    <lineage>
        <taxon>Bacteria</taxon>
        <taxon>Pseudomonadati</taxon>
        <taxon>Bacteroidota</taxon>
        <taxon>Cytophagia</taxon>
        <taxon>Cytophagales</taxon>
        <taxon>Cyclobacteriaceae</taxon>
        <taxon>Mongoliibacter</taxon>
    </lineage>
</organism>
<comment type="caution">
    <text evidence="1">The sequence shown here is derived from an EMBL/GenBank/DDBJ whole genome shotgun (WGS) entry which is preliminary data.</text>
</comment>
<evidence type="ECO:0000313" key="2">
    <source>
        <dbReference type="Proteomes" id="UP000238157"/>
    </source>
</evidence>
<dbReference type="Proteomes" id="UP000238157">
    <property type="component" value="Unassembled WGS sequence"/>
</dbReference>
<accession>A0A2T0WQ20</accession>
<proteinExistence type="predicted"/>
<dbReference type="AlphaFoldDB" id="A0A2T0WQ20"/>
<protein>
    <submittedName>
        <fullName evidence="1">Uncharacterized protein</fullName>
    </submittedName>
</protein>